<proteinExistence type="predicted"/>
<name>A0A1R2CAC4_9CILI</name>
<gene>
    <name evidence="1" type="ORF">SteCoe_12588</name>
</gene>
<comment type="caution">
    <text evidence="1">The sequence shown here is derived from an EMBL/GenBank/DDBJ whole genome shotgun (WGS) entry which is preliminary data.</text>
</comment>
<evidence type="ECO:0000313" key="2">
    <source>
        <dbReference type="Proteomes" id="UP000187209"/>
    </source>
</evidence>
<dbReference type="Proteomes" id="UP000187209">
    <property type="component" value="Unassembled WGS sequence"/>
</dbReference>
<accession>A0A1R2CAC4</accession>
<evidence type="ECO:0000313" key="1">
    <source>
        <dbReference type="EMBL" id="OMJ85956.1"/>
    </source>
</evidence>
<dbReference type="AlphaFoldDB" id="A0A1R2CAC4"/>
<reference evidence="1 2" key="1">
    <citation type="submission" date="2016-11" db="EMBL/GenBank/DDBJ databases">
        <title>The macronuclear genome of Stentor coeruleus: a giant cell with tiny introns.</title>
        <authorList>
            <person name="Slabodnick M."/>
            <person name="Ruby J.G."/>
            <person name="Reiff S.B."/>
            <person name="Swart E.C."/>
            <person name="Gosai S."/>
            <person name="Prabakaran S."/>
            <person name="Witkowska E."/>
            <person name="Larue G.E."/>
            <person name="Fisher S."/>
            <person name="Freeman R.M."/>
            <person name="Gunawardena J."/>
            <person name="Chu W."/>
            <person name="Stover N.A."/>
            <person name="Gregory B.D."/>
            <person name="Nowacki M."/>
            <person name="Derisi J."/>
            <person name="Roy S.W."/>
            <person name="Marshall W.F."/>
            <person name="Sood P."/>
        </authorList>
    </citation>
    <scope>NUCLEOTIDE SEQUENCE [LARGE SCALE GENOMIC DNA]</scope>
    <source>
        <strain evidence="1">WM001</strain>
    </source>
</reference>
<dbReference type="EMBL" id="MPUH01000220">
    <property type="protein sequence ID" value="OMJ85956.1"/>
    <property type="molecule type" value="Genomic_DNA"/>
</dbReference>
<keyword evidence="2" id="KW-1185">Reference proteome</keyword>
<sequence length="257" mass="30396">MSDNLYLAFEKFAKDKLLECECCKHKVVYNETEIDNMNIKIILTFLEKHVIYEYIIFDQIYKELPKKISLSMFEDCEIINDPLKINGWDHNKRWRYAKNGSFSYIATCNSIHEILLGIHLHFIDLKTRLEKIRDIAIKFDDNPKGWDESFYNSKAYSVVNKFPSDHTAIFLTVDDCKRLLECFEWKNNFLILATNDGDDFIAEMYEEDIIENENRSVFKKVFGPDRVSKEGGLKEVLNKYTIFIWCDKAVSGHEYDE</sequence>
<organism evidence="1 2">
    <name type="scientific">Stentor coeruleus</name>
    <dbReference type="NCBI Taxonomy" id="5963"/>
    <lineage>
        <taxon>Eukaryota</taxon>
        <taxon>Sar</taxon>
        <taxon>Alveolata</taxon>
        <taxon>Ciliophora</taxon>
        <taxon>Postciliodesmatophora</taxon>
        <taxon>Heterotrichea</taxon>
        <taxon>Heterotrichida</taxon>
        <taxon>Stentoridae</taxon>
        <taxon>Stentor</taxon>
    </lineage>
</organism>
<protein>
    <submittedName>
        <fullName evidence="1">Uncharacterized protein</fullName>
    </submittedName>
</protein>